<protein>
    <submittedName>
        <fullName evidence="3">Uncharacterized protein LOC106063174</fullName>
    </submittedName>
</protein>
<accession>A0A9U8E8B1</accession>
<keyword evidence="1" id="KW-0732">Signal</keyword>
<dbReference type="AlphaFoldDB" id="A0A9U8E8B1"/>
<evidence type="ECO:0000313" key="2">
    <source>
        <dbReference type="Proteomes" id="UP001165740"/>
    </source>
</evidence>
<dbReference type="KEGG" id="bgt:106063174"/>
<feature type="chain" id="PRO_5040954887" evidence="1">
    <location>
        <begin position="26"/>
        <end position="79"/>
    </location>
</feature>
<evidence type="ECO:0000313" key="3">
    <source>
        <dbReference type="RefSeq" id="XP_013076938.2"/>
    </source>
</evidence>
<name>A0A9U8E8B1_BIOGL</name>
<dbReference type="RefSeq" id="XP_013076938.2">
    <property type="nucleotide sequence ID" value="XM_013221484.2"/>
</dbReference>
<reference evidence="3" key="1">
    <citation type="submission" date="2025-08" db="UniProtKB">
        <authorList>
            <consortium name="RefSeq"/>
        </authorList>
    </citation>
    <scope>IDENTIFICATION</scope>
</reference>
<proteinExistence type="predicted"/>
<feature type="signal peptide" evidence="1">
    <location>
        <begin position="1"/>
        <end position="25"/>
    </location>
</feature>
<dbReference type="Proteomes" id="UP001165740">
    <property type="component" value="Chromosome 18"/>
</dbReference>
<organism evidence="2 3">
    <name type="scientific">Biomphalaria glabrata</name>
    <name type="common">Bloodfluke planorb</name>
    <name type="synonym">Freshwater snail</name>
    <dbReference type="NCBI Taxonomy" id="6526"/>
    <lineage>
        <taxon>Eukaryota</taxon>
        <taxon>Metazoa</taxon>
        <taxon>Spiralia</taxon>
        <taxon>Lophotrochozoa</taxon>
        <taxon>Mollusca</taxon>
        <taxon>Gastropoda</taxon>
        <taxon>Heterobranchia</taxon>
        <taxon>Euthyneura</taxon>
        <taxon>Panpulmonata</taxon>
        <taxon>Hygrophila</taxon>
        <taxon>Lymnaeoidea</taxon>
        <taxon>Planorbidae</taxon>
        <taxon>Biomphalaria</taxon>
    </lineage>
</organism>
<dbReference type="GeneID" id="106063174"/>
<keyword evidence="2" id="KW-1185">Reference proteome</keyword>
<sequence length="79" mass="8944">MGLNSTLQCFCVLLILSCFIHQSETGPVMSKKVQQTCLFKGVEYEDRQFVPIPDTNCELCSCYKKQSVYCYGGSRCLET</sequence>
<evidence type="ECO:0000256" key="1">
    <source>
        <dbReference type="SAM" id="SignalP"/>
    </source>
</evidence>
<gene>
    <name evidence="3" type="primary">LOC106063174</name>
</gene>